<evidence type="ECO:0000256" key="1">
    <source>
        <dbReference type="SAM" id="MobiDB-lite"/>
    </source>
</evidence>
<dbReference type="OrthoDB" id="8979630at2759"/>
<keyword evidence="3" id="KW-1185">Reference proteome</keyword>
<dbReference type="Gene3D" id="1.20.1270.60">
    <property type="entry name" value="Arfaptin homology (AH) domain/BAR domain"/>
    <property type="match status" value="1"/>
</dbReference>
<evidence type="ECO:0000313" key="2">
    <source>
        <dbReference type="EMBL" id="RVE58536.1"/>
    </source>
</evidence>
<dbReference type="Proteomes" id="UP000283210">
    <property type="component" value="Chromosome 21"/>
</dbReference>
<organism evidence="2 3">
    <name type="scientific">Oryzias javanicus</name>
    <name type="common">Javanese ricefish</name>
    <name type="synonym">Aplocheilus javanicus</name>
    <dbReference type="NCBI Taxonomy" id="123683"/>
    <lineage>
        <taxon>Eukaryota</taxon>
        <taxon>Metazoa</taxon>
        <taxon>Chordata</taxon>
        <taxon>Craniata</taxon>
        <taxon>Vertebrata</taxon>
        <taxon>Euteleostomi</taxon>
        <taxon>Actinopterygii</taxon>
        <taxon>Neopterygii</taxon>
        <taxon>Teleostei</taxon>
        <taxon>Neoteleostei</taxon>
        <taxon>Acanthomorphata</taxon>
        <taxon>Ovalentaria</taxon>
        <taxon>Atherinomorphae</taxon>
        <taxon>Beloniformes</taxon>
        <taxon>Adrianichthyidae</taxon>
        <taxon>Oryziinae</taxon>
        <taxon>Oryzias</taxon>
    </lineage>
</organism>
<feature type="region of interest" description="Disordered" evidence="1">
    <location>
        <begin position="43"/>
        <end position="70"/>
    </location>
</feature>
<protein>
    <submittedName>
        <fullName evidence="2">Uncharacterized protein</fullName>
    </submittedName>
</protein>
<name>A0A437C734_ORYJA</name>
<evidence type="ECO:0000313" key="3">
    <source>
        <dbReference type="Proteomes" id="UP000283210"/>
    </source>
</evidence>
<proteinExistence type="predicted"/>
<dbReference type="InterPro" id="IPR027267">
    <property type="entry name" value="AH/BAR_dom_sf"/>
</dbReference>
<accession>A0A437C734</accession>
<dbReference type="EMBL" id="CM012457">
    <property type="protein sequence ID" value="RVE58536.1"/>
    <property type="molecule type" value="Genomic_DNA"/>
</dbReference>
<reference evidence="2 3" key="2">
    <citation type="submission" date="2019-01" db="EMBL/GenBank/DDBJ databases">
        <title>A chromosome length genome reference of the Java medaka (oryzias javanicus).</title>
        <authorList>
            <person name="Herpin A."/>
            <person name="Takehana Y."/>
            <person name="Naruse K."/>
            <person name="Ansai S."/>
            <person name="Kawaguchi M."/>
        </authorList>
    </citation>
    <scope>NUCLEOTIDE SEQUENCE [LARGE SCALE GENOMIC DNA]</scope>
    <source>
        <strain evidence="2">RS831</strain>
        <tissue evidence="2">Whole body</tissue>
    </source>
</reference>
<feature type="compositionally biased region" description="Polar residues" evidence="1">
    <location>
        <begin position="43"/>
        <end position="56"/>
    </location>
</feature>
<sequence>MRCGETQKQLGETERKFVQSTNIHFLTPLRSFTEGGYRAIQTSSRGLGAEDTNTSLGAAHADGEDYNVGW</sequence>
<gene>
    <name evidence="2" type="ORF">OJAV_G00210260</name>
</gene>
<dbReference type="SUPFAM" id="SSF103657">
    <property type="entry name" value="BAR/IMD domain-like"/>
    <property type="match status" value="1"/>
</dbReference>
<dbReference type="AlphaFoldDB" id="A0A437C734"/>
<reference evidence="2 3" key="1">
    <citation type="submission" date="2018-11" db="EMBL/GenBank/DDBJ databases">
        <authorList>
            <person name="Lopez-Roques C."/>
            <person name="Donnadieu C."/>
            <person name="Bouchez O."/>
            <person name="Klopp C."/>
            <person name="Cabau C."/>
            <person name="Zahm M."/>
        </authorList>
    </citation>
    <scope>NUCLEOTIDE SEQUENCE [LARGE SCALE GENOMIC DNA]</scope>
    <source>
        <strain evidence="2">RS831</strain>
        <tissue evidence="2">Whole body</tissue>
    </source>
</reference>